<evidence type="ECO:0000313" key="2">
    <source>
        <dbReference type="Proteomes" id="UP000789920"/>
    </source>
</evidence>
<name>A0ACA9Q555_9GLOM</name>
<protein>
    <submittedName>
        <fullName evidence="1">26697_t:CDS:1</fullName>
    </submittedName>
</protein>
<dbReference type="Proteomes" id="UP000789920">
    <property type="component" value="Unassembled WGS sequence"/>
</dbReference>
<organism evidence="1 2">
    <name type="scientific">Racocetra persica</name>
    <dbReference type="NCBI Taxonomy" id="160502"/>
    <lineage>
        <taxon>Eukaryota</taxon>
        <taxon>Fungi</taxon>
        <taxon>Fungi incertae sedis</taxon>
        <taxon>Mucoromycota</taxon>
        <taxon>Glomeromycotina</taxon>
        <taxon>Glomeromycetes</taxon>
        <taxon>Diversisporales</taxon>
        <taxon>Gigasporaceae</taxon>
        <taxon>Racocetra</taxon>
    </lineage>
</organism>
<evidence type="ECO:0000313" key="1">
    <source>
        <dbReference type="EMBL" id="CAG8736221.1"/>
    </source>
</evidence>
<comment type="caution">
    <text evidence="1">The sequence shown here is derived from an EMBL/GenBank/DDBJ whole genome shotgun (WGS) entry which is preliminary data.</text>
</comment>
<gene>
    <name evidence="1" type="ORF">RPERSI_LOCUS12684</name>
</gene>
<dbReference type="EMBL" id="CAJVQC010027356">
    <property type="protein sequence ID" value="CAG8736221.1"/>
    <property type="molecule type" value="Genomic_DNA"/>
</dbReference>
<accession>A0ACA9Q555</accession>
<sequence>MFCEETKTGEKELLTLPKIREITEYDTSFPAGEVLEAHKGVHVHVRTDKGIMDVWVSYKGVREKGNRYKDIKLEQLTSYEIENEGESVYFPEINEVIPARYFSEGLEANCCC</sequence>
<proteinExistence type="predicted"/>
<reference evidence="1" key="1">
    <citation type="submission" date="2021-06" db="EMBL/GenBank/DDBJ databases">
        <authorList>
            <person name="Kallberg Y."/>
            <person name="Tangrot J."/>
            <person name="Rosling A."/>
        </authorList>
    </citation>
    <scope>NUCLEOTIDE SEQUENCE</scope>
    <source>
        <strain evidence="1">MA461A</strain>
    </source>
</reference>
<keyword evidence="2" id="KW-1185">Reference proteome</keyword>